<gene>
    <name evidence="1" type="ORF">A8806_1011</name>
</gene>
<dbReference type="AlphaFoldDB" id="A0A2Y9B7Q5"/>
<keyword evidence="2" id="KW-1185">Reference proteome</keyword>
<organism evidence="1 2">
    <name type="scientific">Faecalicatena orotica</name>
    <dbReference type="NCBI Taxonomy" id="1544"/>
    <lineage>
        <taxon>Bacteria</taxon>
        <taxon>Bacillati</taxon>
        <taxon>Bacillota</taxon>
        <taxon>Clostridia</taxon>
        <taxon>Lachnospirales</taxon>
        <taxon>Lachnospiraceae</taxon>
        <taxon>Faecalicatena</taxon>
    </lineage>
</organism>
<protein>
    <submittedName>
        <fullName evidence="1">Uncharacterized protein</fullName>
    </submittedName>
</protein>
<dbReference type="EMBL" id="QGDL01000001">
    <property type="protein sequence ID" value="PWJ31717.1"/>
    <property type="molecule type" value="Genomic_DNA"/>
</dbReference>
<evidence type="ECO:0000313" key="1">
    <source>
        <dbReference type="EMBL" id="PWJ31717.1"/>
    </source>
</evidence>
<evidence type="ECO:0000313" key="2">
    <source>
        <dbReference type="Proteomes" id="UP000245845"/>
    </source>
</evidence>
<dbReference type="OrthoDB" id="2065672at2"/>
<comment type="caution">
    <text evidence="1">The sequence shown here is derived from an EMBL/GenBank/DDBJ whole genome shotgun (WGS) entry which is preliminary data.</text>
</comment>
<proteinExistence type="predicted"/>
<dbReference type="Proteomes" id="UP000245845">
    <property type="component" value="Unassembled WGS sequence"/>
</dbReference>
<dbReference type="RefSeq" id="WP_109729119.1">
    <property type="nucleotide sequence ID" value="NZ_BAAACK010000007.1"/>
</dbReference>
<name>A0A2Y9B7Q5_9FIRM</name>
<sequence>MSREEGLLEVLTHRVGANYISDLRKDEFRNSLIGAIESIDSTAYAVGEWSDVLDYLTGMKTQISNPEEGKKTLLRAL</sequence>
<reference evidence="1 2" key="1">
    <citation type="submission" date="2018-05" db="EMBL/GenBank/DDBJ databases">
        <title>The Hungate 1000. A catalogue of reference genomes from the rumen microbiome.</title>
        <authorList>
            <person name="Kelly W."/>
        </authorList>
    </citation>
    <scope>NUCLEOTIDE SEQUENCE [LARGE SCALE GENOMIC DNA]</scope>
    <source>
        <strain evidence="1 2">NLAE-zl-C242</strain>
    </source>
</reference>
<accession>A0A2Y9B7Q5</accession>